<dbReference type="AlphaFoldDB" id="A0A2G4T2B0"/>
<protein>
    <recommendedName>
        <fullName evidence="1">C2H2-type domain-containing protein</fullName>
    </recommendedName>
</protein>
<keyword evidence="3" id="KW-1185">Reference proteome</keyword>
<evidence type="ECO:0000259" key="1">
    <source>
        <dbReference type="PROSITE" id="PS00028"/>
    </source>
</evidence>
<organism evidence="2 3">
    <name type="scientific">Rhizopus microsporus ATCC 52813</name>
    <dbReference type="NCBI Taxonomy" id="1340429"/>
    <lineage>
        <taxon>Eukaryota</taxon>
        <taxon>Fungi</taxon>
        <taxon>Fungi incertae sedis</taxon>
        <taxon>Mucoromycota</taxon>
        <taxon>Mucoromycotina</taxon>
        <taxon>Mucoromycetes</taxon>
        <taxon>Mucorales</taxon>
        <taxon>Mucorineae</taxon>
        <taxon>Rhizopodaceae</taxon>
        <taxon>Rhizopus</taxon>
    </lineage>
</organism>
<gene>
    <name evidence="2" type="ORF">RHIMIDRAFT_271513</name>
</gene>
<proteinExistence type="predicted"/>
<dbReference type="RefSeq" id="XP_023468859.1">
    <property type="nucleotide sequence ID" value="XM_023612258.1"/>
</dbReference>
<feature type="domain" description="C2H2-type" evidence="1">
    <location>
        <begin position="5"/>
        <end position="26"/>
    </location>
</feature>
<dbReference type="Proteomes" id="UP000242254">
    <property type="component" value="Unassembled WGS sequence"/>
</dbReference>
<name>A0A2G4T2B0_RHIZD</name>
<dbReference type="GeneID" id="35443247"/>
<dbReference type="PROSITE" id="PS00028">
    <property type="entry name" value="ZINC_FINGER_C2H2_1"/>
    <property type="match status" value="1"/>
</dbReference>
<dbReference type="InterPro" id="IPR013087">
    <property type="entry name" value="Znf_C2H2_type"/>
</dbReference>
<dbReference type="EMBL" id="KZ303844">
    <property type="protein sequence ID" value="PHZ15151.1"/>
    <property type="molecule type" value="Genomic_DNA"/>
</dbReference>
<evidence type="ECO:0000313" key="3">
    <source>
        <dbReference type="Proteomes" id="UP000242254"/>
    </source>
</evidence>
<evidence type="ECO:0000313" key="2">
    <source>
        <dbReference type="EMBL" id="PHZ15151.1"/>
    </source>
</evidence>
<accession>A0A2G4T2B0</accession>
<sequence>MNHYCNVCSLSFETDIKLANHKYDAHIDLVKASFGDGKKRAFKTRLFHLNKK</sequence>
<reference evidence="2 3" key="1">
    <citation type="journal article" date="2016" name="Proc. Natl. Acad. Sci. U.S.A.">
        <title>Lipid metabolic changes in an early divergent fungus govern the establishment of a mutualistic symbiosis with endobacteria.</title>
        <authorList>
            <person name="Lastovetsky O.A."/>
            <person name="Gaspar M.L."/>
            <person name="Mondo S.J."/>
            <person name="LaButti K.M."/>
            <person name="Sandor L."/>
            <person name="Grigoriev I.V."/>
            <person name="Henry S.A."/>
            <person name="Pawlowska T.E."/>
        </authorList>
    </citation>
    <scope>NUCLEOTIDE SEQUENCE [LARGE SCALE GENOMIC DNA]</scope>
    <source>
        <strain evidence="2 3">ATCC 52813</strain>
    </source>
</reference>